<name>A0A076PUV8_COMTE</name>
<dbReference type="EMBL" id="CP006704">
    <property type="protein sequence ID" value="AIJ47122.1"/>
    <property type="molecule type" value="Genomic_DNA"/>
</dbReference>
<organism evidence="1 2">
    <name type="scientific">Comamonas testosteroni TK102</name>
    <dbReference type="NCBI Taxonomy" id="1392005"/>
    <lineage>
        <taxon>Bacteria</taxon>
        <taxon>Pseudomonadati</taxon>
        <taxon>Pseudomonadota</taxon>
        <taxon>Betaproteobacteria</taxon>
        <taxon>Burkholderiales</taxon>
        <taxon>Comamonadaceae</taxon>
        <taxon>Comamonas</taxon>
    </lineage>
</organism>
<dbReference type="HOGENOM" id="CLU_3364402_0_0_4"/>
<proteinExistence type="predicted"/>
<evidence type="ECO:0000313" key="1">
    <source>
        <dbReference type="EMBL" id="AIJ47122.1"/>
    </source>
</evidence>
<reference evidence="1 2" key="1">
    <citation type="journal article" date="2014" name="Genome Announc.">
        <title>Complete Genome Sequence of Polychlorinated Biphenyl Degrader Comamonas testosteroni TK102 (NBRC 109938).</title>
        <authorList>
            <person name="Fukuda K."/>
            <person name="Hosoyama A."/>
            <person name="Tsuchikane K."/>
            <person name="Ohji S."/>
            <person name="Yamazoe A."/>
            <person name="Fujita N."/>
            <person name="Shintani M."/>
            <person name="Kimbara K."/>
        </authorList>
    </citation>
    <scope>NUCLEOTIDE SEQUENCE [LARGE SCALE GENOMIC DNA]</scope>
    <source>
        <strain evidence="1">TK102</strain>
    </source>
</reference>
<dbReference type="AlphaFoldDB" id="A0A076PUV8"/>
<sequence>MGERMHRRAILDVARFIQGLGTMQSILHLAAQLET</sequence>
<gene>
    <name evidence="1" type="ORF">O987_15070</name>
</gene>
<dbReference type="Proteomes" id="UP000028782">
    <property type="component" value="Chromosome"/>
</dbReference>
<accession>A0A076PUV8</accession>
<dbReference type="KEGG" id="ctes:O987_15070"/>
<evidence type="ECO:0000313" key="2">
    <source>
        <dbReference type="Proteomes" id="UP000028782"/>
    </source>
</evidence>
<protein>
    <submittedName>
        <fullName evidence="1">Uncharacterized protein</fullName>
    </submittedName>
</protein>